<dbReference type="EMBL" id="NHYE01001060">
    <property type="protein sequence ID" value="PPQ99465.1"/>
    <property type="molecule type" value="Genomic_DNA"/>
</dbReference>
<dbReference type="AlphaFoldDB" id="A0A409Y8L7"/>
<dbReference type="OrthoDB" id="3062511at2759"/>
<reference evidence="1 2" key="1">
    <citation type="journal article" date="2018" name="Evol. Lett.">
        <title>Horizontal gene cluster transfer increased hallucinogenic mushroom diversity.</title>
        <authorList>
            <person name="Reynolds H.T."/>
            <person name="Vijayakumar V."/>
            <person name="Gluck-Thaler E."/>
            <person name="Korotkin H.B."/>
            <person name="Matheny P.B."/>
            <person name="Slot J.C."/>
        </authorList>
    </citation>
    <scope>NUCLEOTIDE SEQUENCE [LARGE SCALE GENOMIC DNA]</scope>
    <source>
        <strain evidence="1 2">SRW20</strain>
    </source>
</reference>
<comment type="caution">
    <text evidence="1">The sequence shown here is derived from an EMBL/GenBank/DDBJ whole genome shotgun (WGS) entry which is preliminary data.</text>
</comment>
<gene>
    <name evidence="1" type="ORF">CVT26_014281</name>
</gene>
<proteinExistence type="predicted"/>
<dbReference type="PANTHER" id="PTHR42076">
    <property type="entry name" value="CYANOVIRIN-N HOMOLOG"/>
    <property type="match status" value="1"/>
</dbReference>
<dbReference type="InParanoid" id="A0A409Y8L7"/>
<evidence type="ECO:0000313" key="1">
    <source>
        <dbReference type="EMBL" id="PPQ99465.1"/>
    </source>
</evidence>
<sequence>MGFFDTISSAFSRDGAATKFTEKIPVVGLVTAGVQAIAGNGDHAKRALATSLNATLTTAGTVGGFMVGGPVGAVAGGAAASCAGIGVEWGVSKTIDD</sequence>
<name>A0A409Y8L7_9AGAR</name>
<dbReference type="Proteomes" id="UP000284706">
    <property type="component" value="Unassembled WGS sequence"/>
</dbReference>
<keyword evidence="2" id="KW-1185">Reference proteome</keyword>
<evidence type="ECO:0000313" key="2">
    <source>
        <dbReference type="Proteomes" id="UP000284706"/>
    </source>
</evidence>
<protein>
    <submittedName>
        <fullName evidence="1">Uncharacterized protein</fullName>
    </submittedName>
</protein>
<accession>A0A409Y8L7</accession>
<organism evidence="1 2">
    <name type="scientific">Gymnopilus dilepis</name>
    <dbReference type="NCBI Taxonomy" id="231916"/>
    <lineage>
        <taxon>Eukaryota</taxon>
        <taxon>Fungi</taxon>
        <taxon>Dikarya</taxon>
        <taxon>Basidiomycota</taxon>
        <taxon>Agaricomycotina</taxon>
        <taxon>Agaricomycetes</taxon>
        <taxon>Agaricomycetidae</taxon>
        <taxon>Agaricales</taxon>
        <taxon>Agaricineae</taxon>
        <taxon>Hymenogastraceae</taxon>
        <taxon>Gymnopilus</taxon>
    </lineage>
</organism>
<dbReference type="STRING" id="231916.A0A409Y8L7"/>
<dbReference type="PANTHER" id="PTHR42076:SF1">
    <property type="entry name" value="CYANOVIRIN-N DOMAIN-CONTAINING PROTEIN"/>
    <property type="match status" value="1"/>
</dbReference>